<gene>
    <name evidence="5" type="ORF">DES53_108144</name>
</gene>
<dbReference type="Pfam" id="PF07587">
    <property type="entry name" value="PSD1"/>
    <property type="match status" value="1"/>
</dbReference>
<feature type="domain" description="DUF1553" evidence="3">
    <location>
        <begin position="534"/>
        <end position="786"/>
    </location>
</feature>
<dbReference type="InterPro" id="IPR011429">
    <property type="entry name" value="Cyt_c_Planctomycete-type"/>
</dbReference>
<keyword evidence="1" id="KW-0732">Signal</keyword>
<name>A0A366HDI2_9BACT</name>
<evidence type="ECO:0000259" key="3">
    <source>
        <dbReference type="Pfam" id="PF07587"/>
    </source>
</evidence>
<proteinExistence type="predicted"/>
<feature type="signal peptide" evidence="1">
    <location>
        <begin position="1"/>
        <end position="18"/>
    </location>
</feature>
<dbReference type="InterPro" id="IPR022655">
    <property type="entry name" value="DUF1553"/>
</dbReference>
<dbReference type="RefSeq" id="WP_113960307.1">
    <property type="nucleotide sequence ID" value="NZ_QNRR01000008.1"/>
</dbReference>
<dbReference type="Proteomes" id="UP000253426">
    <property type="component" value="Unassembled WGS sequence"/>
</dbReference>
<dbReference type="PANTHER" id="PTHR35889">
    <property type="entry name" value="CYCLOINULO-OLIGOSACCHARIDE FRUCTANOTRANSFERASE-RELATED"/>
    <property type="match status" value="1"/>
</dbReference>
<evidence type="ECO:0000313" key="6">
    <source>
        <dbReference type="Proteomes" id="UP000253426"/>
    </source>
</evidence>
<protein>
    <submittedName>
        <fullName evidence="5">Cytochrome c</fullName>
    </submittedName>
</protein>
<dbReference type="InterPro" id="IPR011444">
    <property type="entry name" value="DUF1549"/>
</dbReference>
<evidence type="ECO:0000256" key="1">
    <source>
        <dbReference type="SAM" id="SignalP"/>
    </source>
</evidence>
<evidence type="ECO:0000259" key="2">
    <source>
        <dbReference type="Pfam" id="PF07583"/>
    </source>
</evidence>
<evidence type="ECO:0000259" key="4">
    <source>
        <dbReference type="Pfam" id="PF07635"/>
    </source>
</evidence>
<dbReference type="Pfam" id="PF07583">
    <property type="entry name" value="PSCyt2"/>
    <property type="match status" value="1"/>
</dbReference>
<comment type="caution">
    <text evidence="5">The sequence shown here is derived from an EMBL/GenBank/DDBJ whole genome shotgun (WGS) entry which is preliminary data.</text>
</comment>
<evidence type="ECO:0000313" key="5">
    <source>
        <dbReference type="EMBL" id="RBP40437.1"/>
    </source>
</evidence>
<accession>A0A366HDI2</accession>
<dbReference type="PANTHER" id="PTHR35889:SF3">
    <property type="entry name" value="F-BOX DOMAIN-CONTAINING PROTEIN"/>
    <property type="match status" value="1"/>
</dbReference>
<sequence length="827" mass="92547">MKRSTFSLLLVLAAQAGAVHGELTDEQRNFFERKIRPVLVEQCYECHSTQSKKVKGGLMLDTKEATLHGGDTGPAVVPGKITDSLLIEAIRYGNKDMEMPPKGKLPASVIADFEAWVKMGAPDPRGEQVADAGNAASQWKKKDIDVVEGRKFWAYQPPKKSPVPEVKNTAWPRSDLDRYILAKLEEKGLQPVADAQKLDLLRRVTFDLTGLPPTLDQIQAFMKDASPEALTRVVDNLLASERFGEYWGRHWLDVARYAESSGKDINVPYPFAWRYRDWVIGAFNEDMPYNEFIRQQVAGDLLPFKDAVDQSKKIVATGFLAIGTKPHNERNPRQFALEVADEQIDTLTQAVLGTTVACARCHDHKFDPIPQKDYYALAGIFLSSETLYGTNGVIQNNQPSDLIELGRDSGMAPGFEGISASARADLARRMKQLDDTRAERQQEAMAARRSGKEIDAFRLLAVRQQTSELKGQINRYAEDGSARILAMGVYERRTPVNSPLFNRGEATQPGEMVPRGFVQVMFPSTPPQVTKGSGRLDLANWLASTENPQTARVMVNRMWRWLFGRGIVASVDNFGAMGEKPSHPELLDWLALRFMENGWSVKKMVREIVLSRTYQLSSQHAPQNFAADPDNTLFWRMSTRGLDAESLRDAMLSVSGEIDFYPPPGSPVSRVTGEGREAIFRFYQATQQPTRYRSVYLPLIRDVVPEALALFDFANPALVTGDRETTNVPSQSLYLMNNAQVIALSDAFARRVYDSSKDNPTRVVNAYWLAFGRAPTQQEILATRTFFSEYAQDAAKAKSAKDADITMYAWSAFCQALMASAEFRFLN</sequence>
<dbReference type="EMBL" id="QNRR01000008">
    <property type="protein sequence ID" value="RBP40437.1"/>
    <property type="molecule type" value="Genomic_DNA"/>
</dbReference>
<feature type="chain" id="PRO_5016924959" evidence="1">
    <location>
        <begin position="19"/>
        <end position="827"/>
    </location>
</feature>
<feature type="domain" description="DUF1549" evidence="2">
    <location>
        <begin position="176"/>
        <end position="384"/>
    </location>
</feature>
<reference evidence="5 6" key="1">
    <citation type="submission" date="2018-06" db="EMBL/GenBank/DDBJ databases">
        <title>Genomic Encyclopedia of Type Strains, Phase IV (KMG-IV): sequencing the most valuable type-strain genomes for metagenomic binning, comparative biology and taxonomic classification.</title>
        <authorList>
            <person name="Goeker M."/>
        </authorList>
    </citation>
    <scope>NUCLEOTIDE SEQUENCE [LARGE SCALE GENOMIC DNA]</scope>
    <source>
        <strain evidence="5 6">DSM 25532</strain>
    </source>
</reference>
<organism evidence="5 6">
    <name type="scientific">Roseimicrobium gellanilyticum</name>
    <dbReference type="NCBI Taxonomy" id="748857"/>
    <lineage>
        <taxon>Bacteria</taxon>
        <taxon>Pseudomonadati</taxon>
        <taxon>Verrucomicrobiota</taxon>
        <taxon>Verrucomicrobiia</taxon>
        <taxon>Verrucomicrobiales</taxon>
        <taxon>Verrucomicrobiaceae</taxon>
        <taxon>Roseimicrobium</taxon>
    </lineage>
</organism>
<dbReference type="Pfam" id="PF07635">
    <property type="entry name" value="PSCyt1"/>
    <property type="match status" value="1"/>
</dbReference>
<keyword evidence="6" id="KW-1185">Reference proteome</keyword>
<dbReference type="OrthoDB" id="227493at2"/>
<dbReference type="AlphaFoldDB" id="A0A366HDI2"/>
<feature type="domain" description="Cytochrome C Planctomycete-type" evidence="4">
    <location>
        <begin position="43"/>
        <end position="103"/>
    </location>
</feature>